<evidence type="ECO:0000259" key="1">
    <source>
        <dbReference type="Pfam" id="PF01979"/>
    </source>
</evidence>
<dbReference type="Proteomes" id="UP000371041">
    <property type="component" value="Chromosome"/>
</dbReference>
<dbReference type="InterPro" id="IPR051781">
    <property type="entry name" value="Metallo-dep_Hydrolase"/>
</dbReference>
<proteinExistence type="predicted"/>
<dbReference type="InterPro" id="IPR032466">
    <property type="entry name" value="Metal_Hydrolase"/>
</dbReference>
<evidence type="ECO:0000313" key="2">
    <source>
        <dbReference type="EMBL" id="QGK71375.1"/>
    </source>
</evidence>
<accession>A0A5Q3QIL8</accession>
<sequence>MTELVLTADAGWFGGDTLSGPVAVAVADGMITWAGAPAEGPAAPAHHVDGVLLPGLVDHHVHTDLVEYTALPSAGVTTAVDLGAVATRVFRLAAESCLPGFDGPRVLAAGPFLTAPGGYPTDREWALDGMAWEIGSPESASRAVRALAPHRPVTVKVALNSEAGPVFDDATLRALVATAHRSGLTVTAHTEGAGQTSRAVAAGVDVLAHTPWSERLGDELLGRMARQVAVVSTLDIHGRGVDSPQRETAVSNLRRFHALGGRVRYGTDLGNGPLPLGVNGSELDALRAAELTPAEIVRALCRETGGVRIPADLVAVPEDPLTAPEVLARARTVVHRGTVLPSTTPEGTP</sequence>
<dbReference type="GO" id="GO:0016810">
    <property type="term" value="F:hydrolase activity, acting on carbon-nitrogen (but not peptide) bonds"/>
    <property type="evidence" value="ECO:0007669"/>
    <property type="project" value="InterPro"/>
</dbReference>
<dbReference type="EMBL" id="CP045929">
    <property type="protein sequence ID" value="QGK71375.1"/>
    <property type="molecule type" value="Genomic_DNA"/>
</dbReference>
<dbReference type="PANTHER" id="PTHR43135:SF3">
    <property type="entry name" value="ALPHA-D-RIBOSE 1-METHYLPHOSPHONATE 5-TRIPHOSPHATE DIPHOSPHATASE"/>
    <property type="match status" value="1"/>
</dbReference>
<organism evidence="2 3">
    <name type="scientific">Allosaccharopolyspora coralli</name>
    <dbReference type="NCBI Taxonomy" id="2665642"/>
    <lineage>
        <taxon>Bacteria</taxon>
        <taxon>Bacillati</taxon>
        <taxon>Actinomycetota</taxon>
        <taxon>Actinomycetes</taxon>
        <taxon>Pseudonocardiales</taxon>
        <taxon>Pseudonocardiaceae</taxon>
        <taxon>Allosaccharopolyspora</taxon>
    </lineage>
</organism>
<keyword evidence="3" id="KW-1185">Reference proteome</keyword>
<evidence type="ECO:0000313" key="3">
    <source>
        <dbReference type="Proteomes" id="UP000371041"/>
    </source>
</evidence>
<protein>
    <submittedName>
        <fullName evidence="2">Amidohydrolase family protein</fullName>
    </submittedName>
</protein>
<dbReference type="InterPro" id="IPR006680">
    <property type="entry name" value="Amidohydro-rel"/>
</dbReference>
<dbReference type="InterPro" id="IPR011059">
    <property type="entry name" value="Metal-dep_hydrolase_composite"/>
</dbReference>
<feature type="domain" description="Amidohydrolase-related" evidence="1">
    <location>
        <begin position="52"/>
        <end position="333"/>
    </location>
</feature>
<gene>
    <name evidence="2" type="ORF">GIY23_19295</name>
</gene>
<dbReference type="Gene3D" id="3.20.20.140">
    <property type="entry name" value="Metal-dependent hydrolases"/>
    <property type="match status" value="1"/>
</dbReference>
<dbReference type="SUPFAM" id="SSF51338">
    <property type="entry name" value="Composite domain of metallo-dependent hydrolases"/>
    <property type="match status" value="1"/>
</dbReference>
<dbReference type="AlphaFoldDB" id="A0A5Q3QIL8"/>
<dbReference type="PANTHER" id="PTHR43135">
    <property type="entry name" value="ALPHA-D-RIBOSE 1-METHYLPHOSPHONATE 5-TRIPHOSPHATE DIPHOSPHATASE"/>
    <property type="match status" value="1"/>
</dbReference>
<name>A0A5Q3QIL8_9PSEU</name>
<reference evidence="3" key="1">
    <citation type="submission" date="2019-11" db="EMBL/GenBank/DDBJ databases">
        <title>The complete genome sequence of Saccharopolyspora sp. E2A.</title>
        <authorList>
            <person name="Zhang G."/>
        </authorList>
    </citation>
    <scope>NUCLEOTIDE SEQUENCE [LARGE SCALE GENOMIC DNA]</scope>
    <source>
        <strain evidence="3">E2A</strain>
    </source>
</reference>
<keyword evidence="2" id="KW-0378">Hydrolase</keyword>
<dbReference type="SUPFAM" id="SSF51556">
    <property type="entry name" value="Metallo-dependent hydrolases"/>
    <property type="match status" value="1"/>
</dbReference>
<dbReference type="RefSeq" id="WP_154077951.1">
    <property type="nucleotide sequence ID" value="NZ_CP045929.1"/>
</dbReference>
<dbReference type="Pfam" id="PF01979">
    <property type="entry name" value="Amidohydro_1"/>
    <property type="match status" value="1"/>
</dbReference>
<dbReference type="KEGG" id="sace:GIY23_19295"/>